<gene>
    <name evidence="1" type="ORF">Goe8_c02090</name>
</gene>
<evidence type="ECO:0000313" key="2">
    <source>
        <dbReference type="Proteomes" id="UP000317800"/>
    </source>
</evidence>
<name>A0A516KN09_9CAUD</name>
<evidence type="ECO:0000313" key="1">
    <source>
        <dbReference type="EMBL" id="QDP42982.1"/>
    </source>
</evidence>
<protein>
    <submittedName>
        <fullName evidence="1">Uncharacterized protein</fullName>
    </submittedName>
</protein>
<keyword evidence="2" id="KW-1185">Reference proteome</keyword>
<proteinExistence type="predicted"/>
<reference evidence="1 2" key="1">
    <citation type="submission" date="2019-06" db="EMBL/GenBank/DDBJ databases">
        <authorList>
            <person name="Hertel R."/>
        </authorList>
    </citation>
    <scope>NUCLEOTIDE SEQUENCE [LARGE SCALE GENOMIC DNA]</scope>
</reference>
<dbReference type="EMBL" id="MN043729">
    <property type="protein sequence ID" value="QDP42982.1"/>
    <property type="molecule type" value="Genomic_DNA"/>
</dbReference>
<accession>A0A516KN09</accession>
<sequence>MGYEKGSLIYYNEKFWLFEGYSTNKEHYATYKLRGVGGELIEALASECDYLTCPSEVKFIRESEEENK</sequence>
<dbReference type="Proteomes" id="UP000317800">
    <property type="component" value="Segment"/>
</dbReference>
<organism evidence="1 2">
    <name type="scientific">Bacillus phage vB_BmeM-Goe8</name>
    <dbReference type="NCBI Taxonomy" id="2593638"/>
    <lineage>
        <taxon>Viruses</taxon>
        <taxon>Duplodnaviria</taxon>
        <taxon>Heunggongvirae</taxon>
        <taxon>Uroviricota</taxon>
        <taxon>Caudoviricetes</taxon>
        <taxon>Herelleviridae</taxon>
        <taxon>Bastillevirinae</taxon>
        <taxon>Goettingenvirus</taxon>
        <taxon>Goettingenvirus goe8</taxon>
    </lineage>
</organism>